<sequence>MAEQDIYGRGMSTGSFPLDKAADRLDHAAQHLPNAPRGAGGAEQDLYGSHFSSAWEHAKERFPHVGGPAHTRVVEGYPGDTAAEQDRYASHFRPGSGSGPGGLSGSPNVAAVGLLNSTVLPSFSFHAAFSAIAYGISRYTDRAEGKDWLWPTGMTLNAWYSALGTRVLHDGLPLSTAWSSLNYSERLLLGGVTAWGVRLLSRIASRGIERRGDDPRYTAAKQEPGFWNKALANLFLPEAAAQTLISLPFVLPFRARGESIRASPAAGDVNRCGAHSLAVFLFSAGFALEVLADLRLAKHKKDGDKGICRDGVWSVVRHPNYLGDALIHASFPILLIGAGLFHPLAALGPIVNYVFLRFVGGDRENEQTQVERYAKEDPIKAQQFQEYQQEKNSFWPDVKEASNKWSWIVVGAGAAGVLLERGLKSLTA</sequence>
<dbReference type="GO" id="GO:0016020">
    <property type="term" value="C:membrane"/>
    <property type="evidence" value="ECO:0007669"/>
    <property type="project" value="TreeGrafter"/>
</dbReference>
<dbReference type="PANTHER" id="PTHR32251">
    <property type="entry name" value="3-OXO-5-ALPHA-STEROID 4-DEHYDROGENASE"/>
    <property type="match status" value="1"/>
</dbReference>
<gene>
    <name evidence="2" type="ORF">APUU_20787S</name>
</gene>
<dbReference type="AlphaFoldDB" id="A0A7R7XFH7"/>
<dbReference type="EMBL" id="AP024444">
    <property type="protein sequence ID" value="BCS20355.1"/>
    <property type="molecule type" value="Genomic_DNA"/>
</dbReference>
<feature type="transmembrane region" description="Helical" evidence="1">
    <location>
        <begin position="333"/>
        <end position="355"/>
    </location>
</feature>
<reference evidence="2" key="2">
    <citation type="submission" date="2021-02" db="EMBL/GenBank/DDBJ databases">
        <title>Aspergillus puulaauensis MK2 genome sequence.</title>
        <authorList>
            <person name="Futagami T."/>
            <person name="Mori K."/>
            <person name="Kadooka C."/>
            <person name="Tanaka T."/>
        </authorList>
    </citation>
    <scope>NUCLEOTIDE SEQUENCE</scope>
    <source>
        <strain evidence="2">MK2</strain>
    </source>
</reference>
<name>A0A7R7XFH7_9EURO</name>
<dbReference type="Gene3D" id="1.20.120.1630">
    <property type="match status" value="1"/>
</dbReference>
<evidence type="ECO:0000313" key="2">
    <source>
        <dbReference type="EMBL" id="BCS20355.1"/>
    </source>
</evidence>
<accession>A0A7R7XFH7</accession>
<dbReference type="RefSeq" id="XP_041552549.1">
    <property type="nucleotide sequence ID" value="XM_041699467.1"/>
</dbReference>
<evidence type="ECO:0000313" key="3">
    <source>
        <dbReference type="Proteomes" id="UP000654913"/>
    </source>
</evidence>
<dbReference type="Proteomes" id="UP000654913">
    <property type="component" value="Chromosome 2"/>
</dbReference>
<keyword evidence="1" id="KW-1133">Transmembrane helix</keyword>
<keyword evidence="1" id="KW-0472">Membrane</keyword>
<keyword evidence="1" id="KW-0812">Transmembrane</keyword>
<reference evidence="2" key="1">
    <citation type="submission" date="2021-01" db="EMBL/GenBank/DDBJ databases">
        <authorList>
            <consortium name="Aspergillus puulaauensis MK2 genome sequencing consortium"/>
            <person name="Kazuki M."/>
            <person name="Futagami T."/>
        </authorList>
    </citation>
    <scope>NUCLEOTIDE SEQUENCE</scope>
    <source>
        <strain evidence="2">MK2</strain>
    </source>
</reference>
<dbReference type="Pfam" id="PF06966">
    <property type="entry name" value="DUF1295"/>
    <property type="match status" value="1"/>
</dbReference>
<evidence type="ECO:0008006" key="4">
    <source>
        <dbReference type="Google" id="ProtNLM"/>
    </source>
</evidence>
<organism evidence="2 3">
    <name type="scientific">Aspergillus puulaauensis</name>
    <dbReference type="NCBI Taxonomy" id="1220207"/>
    <lineage>
        <taxon>Eukaryota</taxon>
        <taxon>Fungi</taxon>
        <taxon>Dikarya</taxon>
        <taxon>Ascomycota</taxon>
        <taxon>Pezizomycotina</taxon>
        <taxon>Eurotiomycetes</taxon>
        <taxon>Eurotiomycetidae</taxon>
        <taxon>Eurotiales</taxon>
        <taxon>Aspergillaceae</taxon>
        <taxon>Aspergillus</taxon>
    </lineage>
</organism>
<keyword evidence="3" id="KW-1185">Reference proteome</keyword>
<dbReference type="OrthoDB" id="67965at2759"/>
<proteinExistence type="predicted"/>
<dbReference type="PANTHER" id="PTHR32251:SF15">
    <property type="entry name" value="3-OXO-5-ALPHA-STEROID 4-DEHYDROGENASE (DUF1295)"/>
    <property type="match status" value="1"/>
</dbReference>
<dbReference type="KEGG" id="apuu:APUU_20787S"/>
<protein>
    <recommendedName>
        <fullName evidence="4">DUF1295 domain protein</fullName>
    </recommendedName>
</protein>
<dbReference type="GeneID" id="64970360"/>
<evidence type="ECO:0000256" key="1">
    <source>
        <dbReference type="SAM" id="Phobius"/>
    </source>
</evidence>
<dbReference type="InterPro" id="IPR010721">
    <property type="entry name" value="UstE-like"/>
</dbReference>